<accession>A7ESC2</accession>
<dbReference type="GeneID" id="5486841"/>
<organism evidence="1 2">
    <name type="scientific">Sclerotinia sclerotiorum (strain ATCC 18683 / 1980 / Ss-1)</name>
    <name type="common">White mold</name>
    <name type="synonym">Whetzelinia sclerotiorum</name>
    <dbReference type="NCBI Taxonomy" id="665079"/>
    <lineage>
        <taxon>Eukaryota</taxon>
        <taxon>Fungi</taxon>
        <taxon>Dikarya</taxon>
        <taxon>Ascomycota</taxon>
        <taxon>Pezizomycotina</taxon>
        <taxon>Leotiomycetes</taxon>
        <taxon>Helotiales</taxon>
        <taxon>Sclerotiniaceae</taxon>
        <taxon>Sclerotinia</taxon>
    </lineage>
</organism>
<reference evidence="2" key="1">
    <citation type="journal article" date="2011" name="PLoS Genet.">
        <title>Genomic analysis of the necrotrophic fungal pathogens Sclerotinia sclerotiorum and Botrytis cinerea.</title>
        <authorList>
            <person name="Amselem J."/>
            <person name="Cuomo C.A."/>
            <person name="van Kan J.A."/>
            <person name="Viaud M."/>
            <person name="Benito E.P."/>
            <person name="Couloux A."/>
            <person name="Coutinho P.M."/>
            <person name="de Vries R.P."/>
            <person name="Dyer P.S."/>
            <person name="Fillinger S."/>
            <person name="Fournier E."/>
            <person name="Gout L."/>
            <person name="Hahn M."/>
            <person name="Kohn L."/>
            <person name="Lapalu N."/>
            <person name="Plummer K.M."/>
            <person name="Pradier J.M."/>
            <person name="Quevillon E."/>
            <person name="Sharon A."/>
            <person name="Simon A."/>
            <person name="ten Have A."/>
            <person name="Tudzynski B."/>
            <person name="Tudzynski P."/>
            <person name="Wincker P."/>
            <person name="Andrew M."/>
            <person name="Anthouard V."/>
            <person name="Beever R.E."/>
            <person name="Beffa R."/>
            <person name="Benoit I."/>
            <person name="Bouzid O."/>
            <person name="Brault B."/>
            <person name="Chen Z."/>
            <person name="Choquer M."/>
            <person name="Collemare J."/>
            <person name="Cotton P."/>
            <person name="Danchin E.G."/>
            <person name="Da Silva C."/>
            <person name="Gautier A."/>
            <person name="Giraud C."/>
            <person name="Giraud T."/>
            <person name="Gonzalez C."/>
            <person name="Grossetete S."/>
            <person name="Guldener U."/>
            <person name="Henrissat B."/>
            <person name="Howlett B.J."/>
            <person name="Kodira C."/>
            <person name="Kretschmer M."/>
            <person name="Lappartient A."/>
            <person name="Leroch M."/>
            <person name="Levis C."/>
            <person name="Mauceli E."/>
            <person name="Neuveglise C."/>
            <person name="Oeser B."/>
            <person name="Pearson M."/>
            <person name="Poulain J."/>
            <person name="Poussereau N."/>
            <person name="Quesneville H."/>
            <person name="Rascle C."/>
            <person name="Schumacher J."/>
            <person name="Segurens B."/>
            <person name="Sexton A."/>
            <person name="Silva E."/>
            <person name="Sirven C."/>
            <person name="Soanes D.M."/>
            <person name="Talbot N.J."/>
            <person name="Templeton M."/>
            <person name="Yandava C."/>
            <person name="Yarden O."/>
            <person name="Zeng Q."/>
            <person name="Rollins J.A."/>
            <person name="Lebrun M.H."/>
            <person name="Dickman M."/>
        </authorList>
    </citation>
    <scope>NUCLEOTIDE SEQUENCE [LARGE SCALE GENOMIC DNA]</scope>
    <source>
        <strain evidence="2">ATCC 18683 / 1980 / Ss-1</strain>
    </source>
</reference>
<gene>
    <name evidence="1" type="ORF">SS1G_08227</name>
</gene>
<keyword evidence="2" id="KW-1185">Reference proteome</keyword>
<dbReference type="KEGG" id="ssl:SS1G_08227"/>
<proteinExistence type="predicted"/>
<name>A7ESC2_SCLS1</name>
<dbReference type="RefSeq" id="XP_001590487.1">
    <property type="nucleotide sequence ID" value="XM_001590437.1"/>
</dbReference>
<dbReference type="HOGENOM" id="CLU_3279772_0_0_1"/>
<sequence>MVSWSGVEEQERSLANAAHSKEAFEELDDVRSLVVQVNTAS</sequence>
<evidence type="ECO:0000313" key="1">
    <source>
        <dbReference type="EMBL" id="EDN92364.1"/>
    </source>
</evidence>
<dbReference type="EMBL" id="CH476631">
    <property type="protein sequence ID" value="EDN92364.1"/>
    <property type="molecule type" value="Genomic_DNA"/>
</dbReference>
<dbReference type="Proteomes" id="UP000001312">
    <property type="component" value="Unassembled WGS sequence"/>
</dbReference>
<evidence type="ECO:0000313" key="2">
    <source>
        <dbReference type="Proteomes" id="UP000001312"/>
    </source>
</evidence>
<dbReference type="InParanoid" id="A7ESC2"/>
<protein>
    <submittedName>
        <fullName evidence="1">Uncharacterized protein</fullName>
    </submittedName>
</protein>
<dbReference type="AlphaFoldDB" id="A7ESC2"/>